<dbReference type="GO" id="GO:0005739">
    <property type="term" value="C:mitochondrion"/>
    <property type="evidence" value="ECO:0007669"/>
    <property type="project" value="TreeGrafter"/>
</dbReference>
<dbReference type="InterPro" id="IPR009100">
    <property type="entry name" value="AcylCoA_DH/oxidase_NM_dom_sf"/>
</dbReference>
<evidence type="ECO:0000313" key="6">
    <source>
        <dbReference type="EMBL" id="KAJ8776460.1"/>
    </source>
</evidence>
<proteinExistence type="inferred from homology"/>
<evidence type="ECO:0000256" key="4">
    <source>
        <dbReference type="ARBA" id="ARBA00023002"/>
    </source>
</evidence>
<keyword evidence="7" id="KW-1185">Reference proteome</keyword>
<dbReference type="GO" id="GO:0003995">
    <property type="term" value="F:acyl-CoA dehydrogenase activity"/>
    <property type="evidence" value="ECO:0007669"/>
    <property type="project" value="TreeGrafter"/>
</dbReference>
<dbReference type="InterPro" id="IPR009075">
    <property type="entry name" value="AcylCo_DH/oxidase_C"/>
</dbReference>
<dbReference type="Pfam" id="PF00441">
    <property type="entry name" value="Acyl-CoA_dh_1"/>
    <property type="match status" value="1"/>
</dbReference>
<keyword evidence="3" id="KW-0274">FAD</keyword>
<comment type="similarity">
    <text evidence="1">Belongs to the acyl-CoA dehydrogenase family.</text>
</comment>
<dbReference type="SUPFAM" id="SSF47203">
    <property type="entry name" value="Acyl-CoA dehydrogenase C-terminal domain-like"/>
    <property type="match status" value="1"/>
</dbReference>
<organism evidence="6 7">
    <name type="scientific">Eschrichtius robustus</name>
    <name type="common">California gray whale</name>
    <name type="synonym">Eschrichtius gibbosus</name>
    <dbReference type="NCBI Taxonomy" id="9764"/>
    <lineage>
        <taxon>Eukaryota</taxon>
        <taxon>Metazoa</taxon>
        <taxon>Chordata</taxon>
        <taxon>Craniata</taxon>
        <taxon>Vertebrata</taxon>
        <taxon>Euteleostomi</taxon>
        <taxon>Mammalia</taxon>
        <taxon>Eutheria</taxon>
        <taxon>Laurasiatheria</taxon>
        <taxon>Artiodactyla</taxon>
        <taxon>Whippomorpha</taxon>
        <taxon>Cetacea</taxon>
        <taxon>Mysticeti</taxon>
        <taxon>Eschrichtiidae</taxon>
        <taxon>Eschrichtius</taxon>
    </lineage>
</organism>
<dbReference type="PANTHER" id="PTHR48083">
    <property type="entry name" value="MEDIUM-CHAIN SPECIFIC ACYL-COA DEHYDROGENASE, MITOCHONDRIAL-RELATED"/>
    <property type="match status" value="1"/>
</dbReference>
<dbReference type="InterPro" id="IPR050741">
    <property type="entry name" value="Acyl-CoA_dehydrogenase"/>
</dbReference>
<gene>
    <name evidence="6" type="ORF">J1605_015483</name>
</gene>
<evidence type="ECO:0000313" key="7">
    <source>
        <dbReference type="Proteomes" id="UP001159641"/>
    </source>
</evidence>
<evidence type="ECO:0000256" key="1">
    <source>
        <dbReference type="ARBA" id="ARBA00009347"/>
    </source>
</evidence>
<dbReference type="GO" id="GO:0033539">
    <property type="term" value="P:fatty acid beta-oxidation using acyl-CoA dehydrogenase"/>
    <property type="evidence" value="ECO:0007669"/>
    <property type="project" value="TreeGrafter"/>
</dbReference>
<dbReference type="Proteomes" id="UP001159641">
    <property type="component" value="Unassembled WGS sequence"/>
</dbReference>
<dbReference type="InterPro" id="IPR036250">
    <property type="entry name" value="AcylCo_DH-like_C"/>
</dbReference>
<comment type="caution">
    <text evidence="6">The sequence shown here is derived from an EMBL/GenBank/DDBJ whole genome shotgun (WGS) entry which is preliminary data.</text>
</comment>
<evidence type="ECO:0000256" key="2">
    <source>
        <dbReference type="ARBA" id="ARBA00022630"/>
    </source>
</evidence>
<feature type="domain" description="Acyl-CoA dehydrogenase/oxidase C-terminal" evidence="5">
    <location>
        <begin position="83"/>
        <end position="126"/>
    </location>
</feature>
<dbReference type="PANTHER" id="PTHR48083:SF35">
    <property type="entry name" value="ACYL-COA DEHYDROGENASE FAMILY MEMBER 10"/>
    <property type="match status" value="1"/>
</dbReference>
<dbReference type="EMBL" id="JAIQCJ010002406">
    <property type="protein sequence ID" value="KAJ8776460.1"/>
    <property type="molecule type" value="Genomic_DNA"/>
</dbReference>
<keyword evidence="2" id="KW-0285">Flavoprotein</keyword>
<reference evidence="6 7" key="1">
    <citation type="submission" date="2022-11" db="EMBL/GenBank/DDBJ databases">
        <title>Whole genome sequence of Eschrichtius robustus ER-17-0199.</title>
        <authorList>
            <person name="Bruniche-Olsen A."/>
            <person name="Black A.N."/>
            <person name="Fields C.J."/>
            <person name="Walden K."/>
            <person name="Dewoody J.A."/>
        </authorList>
    </citation>
    <scope>NUCLEOTIDE SEQUENCE [LARGE SCALE GENOMIC DNA]</scope>
    <source>
        <strain evidence="6">ER-17-0199</strain>
        <tissue evidence="6">Blubber</tissue>
    </source>
</reference>
<accession>A0AB34GD12</accession>
<evidence type="ECO:0000256" key="3">
    <source>
        <dbReference type="ARBA" id="ARBA00022827"/>
    </source>
</evidence>
<dbReference type="AlphaFoldDB" id="A0AB34GD12"/>
<keyword evidence="4" id="KW-0560">Oxidoreductase</keyword>
<dbReference type="SUPFAM" id="SSF56645">
    <property type="entry name" value="Acyl-CoA dehydrogenase NM domain-like"/>
    <property type="match status" value="1"/>
</dbReference>
<name>A0AB34GD12_ESCRO</name>
<dbReference type="Gene3D" id="1.20.140.10">
    <property type="entry name" value="Butyryl-CoA Dehydrogenase, subunit A, domain 3"/>
    <property type="match status" value="1"/>
</dbReference>
<evidence type="ECO:0000259" key="5">
    <source>
        <dbReference type="Pfam" id="PF00441"/>
    </source>
</evidence>
<sequence length="130" mass="14026">MGLSSGHSEVLFEQVRVPKENMVLGPGPGFEILQGQLGSGRIHHCMLLIGYSERVLMLMKARLCPRTTGTAPSLPSCLLCPQAKSRVAFAKPLVEQGTVLADIAQSRVEIEQARLLVLKAAHLLDGAGRR</sequence>
<protein>
    <recommendedName>
        <fullName evidence="5">Acyl-CoA dehydrogenase/oxidase C-terminal domain-containing protein</fullName>
    </recommendedName>
</protein>